<comment type="caution">
    <text evidence="1">The sequence shown here is derived from an EMBL/GenBank/DDBJ whole genome shotgun (WGS) entry which is preliminary data.</text>
</comment>
<organism evidence="1 2">
    <name type="scientific">Intestinicryptomonas porci</name>
    <dbReference type="NCBI Taxonomy" id="2926320"/>
    <lineage>
        <taxon>Bacteria</taxon>
        <taxon>Pseudomonadati</taxon>
        <taxon>Verrucomicrobiota</taxon>
        <taxon>Opitutia</taxon>
        <taxon>Opitutales</taxon>
        <taxon>Intestinicryptomonaceae</taxon>
        <taxon>Intestinicryptomonas</taxon>
    </lineage>
</organism>
<reference evidence="1 2" key="1">
    <citation type="submission" date="2022-03" db="EMBL/GenBank/DDBJ databases">
        <title>Novel taxa within the pig intestine.</title>
        <authorList>
            <person name="Wylensek D."/>
            <person name="Bishof K."/>
            <person name="Afrizal A."/>
            <person name="Clavel T."/>
        </authorList>
    </citation>
    <scope>NUCLEOTIDE SEQUENCE [LARGE SCALE GENOMIC DNA]</scope>
    <source>
        <strain evidence="1 2">CLA-KB-P66</strain>
    </source>
</reference>
<protein>
    <submittedName>
        <fullName evidence="1">Glycosyltransferase</fullName>
    </submittedName>
</protein>
<dbReference type="InterPro" id="IPR029044">
    <property type="entry name" value="Nucleotide-diphossugar_trans"/>
</dbReference>
<dbReference type="RefSeq" id="WP_370397270.1">
    <property type="nucleotide sequence ID" value="NZ_JALBUT010000007.1"/>
</dbReference>
<dbReference type="EMBL" id="JALBUT010000007">
    <property type="protein sequence ID" value="MDX8415818.1"/>
    <property type="molecule type" value="Genomic_DNA"/>
</dbReference>
<sequence length="304" mass="35402">MNLKKLFYLKELDSHLIIHFLGLRLMFKHRCLFKYKPATSYGLSDELRSPKLVVSLTTFPKRIKTVHLTINTLLRQSIKPNVLILWLAREQFPKGEEELPENLLKLKDFGLTIDWCEDLKSYKKLIPSLKKYPNDIIITADDDLYYEEDWLESLYAAYLKNPNNIYVRRAGRIIVLENKFKTISNRKHLYTNYFYPSYKNVLLGGSGCLFPPDSLHGDILNVEKIKYLLPTQDDFYFWTMAVLKKTKIGVVKGFDAHLYCIEGSQKHGLCKINRKNNAAGLSGDEACEKILHAYPEIMDILKEE</sequence>
<dbReference type="SUPFAM" id="SSF53448">
    <property type="entry name" value="Nucleotide-diphospho-sugar transferases"/>
    <property type="match status" value="1"/>
</dbReference>
<accession>A0ABU4WGY8</accession>
<dbReference type="CDD" id="cd00761">
    <property type="entry name" value="Glyco_tranf_GTA_type"/>
    <property type="match status" value="1"/>
</dbReference>
<evidence type="ECO:0000313" key="1">
    <source>
        <dbReference type="EMBL" id="MDX8415818.1"/>
    </source>
</evidence>
<name>A0ABU4WGY8_9BACT</name>
<gene>
    <name evidence="1" type="ORF">MOX91_06480</name>
</gene>
<proteinExistence type="predicted"/>
<dbReference type="Proteomes" id="UP001275932">
    <property type="component" value="Unassembled WGS sequence"/>
</dbReference>
<keyword evidence="2" id="KW-1185">Reference proteome</keyword>
<evidence type="ECO:0000313" key="2">
    <source>
        <dbReference type="Proteomes" id="UP001275932"/>
    </source>
</evidence>
<dbReference type="Gene3D" id="3.90.550.10">
    <property type="entry name" value="Spore Coat Polysaccharide Biosynthesis Protein SpsA, Chain A"/>
    <property type="match status" value="1"/>
</dbReference>